<comment type="function">
    <text evidence="5">Catalyzes the cleavage of glutathione into 5-oxo-L-proline and a Cys-Gly dipeptide. Acts specifically on glutathione, but not on other gamma-glutamyl peptides.</text>
</comment>
<keyword evidence="8" id="KW-1185">Reference proteome</keyword>
<accession>A0A8R1Z7D0</accession>
<evidence type="ECO:0000256" key="4">
    <source>
        <dbReference type="ARBA" id="ARBA00043195"/>
    </source>
</evidence>
<reference evidence="7" key="2">
    <citation type="submission" date="2022-06" db="UniProtKB">
        <authorList>
            <consortium name="EnsemblMetazoa"/>
        </authorList>
    </citation>
    <scope>IDENTIFICATION</scope>
    <source>
        <strain evidence="7">PS312</strain>
    </source>
</reference>
<reference evidence="8" key="1">
    <citation type="journal article" date="2008" name="Nat. Genet.">
        <title>The Pristionchus pacificus genome provides a unique perspective on nematode lifestyle and parasitism.</title>
        <authorList>
            <person name="Dieterich C."/>
            <person name="Clifton S.W."/>
            <person name="Schuster L.N."/>
            <person name="Chinwalla A."/>
            <person name="Delehaunty K."/>
            <person name="Dinkelacker I."/>
            <person name="Fulton L."/>
            <person name="Fulton R."/>
            <person name="Godfrey J."/>
            <person name="Minx P."/>
            <person name="Mitreva M."/>
            <person name="Roeseler W."/>
            <person name="Tian H."/>
            <person name="Witte H."/>
            <person name="Yang S.P."/>
            <person name="Wilson R.K."/>
            <person name="Sommer R.J."/>
        </authorList>
    </citation>
    <scope>NUCLEOTIDE SEQUENCE [LARGE SCALE GENOMIC DNA]</scope>
    <source>
        <strain evidence="8">PS312</strain>
    </source>
</reference>
<evidence type="ECO:0000256" key="2">
    <source>
        <dbReference type="ARBA" id="ARBA00012344"/>
    </source>
</evidence>
<dbReference type="SUPFAM" id="SSF110857">
    <property type="entry name" value="Gamma-glutamyl cyclotransferase-like"/>
    <property type="match status" value="1"/>
</dbReference>
<evidence type="ECO:0000256" key="5">
    <source>
        <dbReference type="ARBA" id="ARBA00045227"/>
    </source>
</evidence>
<dbReference type="InterPro" id="IPR013024">
    <property type="entry name" value="GGCT-like"/>
</dbReference>
<evidence type="ECO:0000256" key="3">
    <source>
        <dbReference type="ARBA" id="ARBA00023239"/>
    </source>
</evidence>
<dbReference type="GO" id="GO:0005737">
    <property type="term" value="C:cytoplasm"/>
    <property type="evidence" value="ECO:0000318"/>
    <property type="project" value="GO_Central"/>
</dbReference>
<gene>
    <name evidence="7" type="primary">WBGene00304516</name>
</gene>
<name>A0A8R1Z7D0_PRIPA</name>
<dbReference type="GO" id="GO:0006751">
    <property type="term" value="P:glutathione catabolic process"/>
    <property type="evidence" value="ECO:0000318"/>
    <property type="project" value="GO_Central"/>
</dbReference>
<dbReference type="PANTHER" id="PTHR12192">
    <property type="entry name" value="CATION TRANSPORT PROTEIN CHAC-RELATED"/>
    <property type="match status" value="1"/>
</dbReference>
<dbReference type="Gene3D" id="3.10.490.10">
    <property type="entry name" value="Gamma-glutamyl cyclotransferase-like"/>
    <property type="match status" value="1"/>
</dbReference>
<dbReference type="EnsemblMetazoa" id="PPA46737.1">
    <property type="protein sequence ID" value="PPA46737.1"/>
    <property type="gene ID" value="WBGene00304516"/>
</dbReference>
<dbReference type="EC" id="4.3.2.7" evidence="2"/>
<dbReference type="InterPro" id="IPR006840">
    <property type="entry name" value="ChaC"/>
</dbReference>
<evidence type="ECO:0000256" key="6">
    <source>
        <dbReference type="ARBA" id="ARBA00048073"/>
    </source>
</evidence>
<evidence type="ECO:0000313" key="8">
    <source>
        <dbReference type="Proteomes" id="UP000005239"/>
    </source>
</evidence>
<sequence>VFFQMWIFGYGSLLWYTDFPYEKVQGGHVGGFVRRFWQLSPDHRGTPEAPGRTVTLIPSSDDAGCWGLAYKVPEEHQKTTIEYLDHREKAGYTCERAWFRPDDGSPPFLVHVYISGTEDNEFHAGPTEDEEIASTILVRHGPSGPNVEYALKLALVLRSHSPHSDDDHVYSIERRILELAEKTGKGKESLEKLGYRLVEGKWAPPESNSFSLLKKT</sequence>
<comment type="catalytic activity">
    <reaction evidence="6">
        <text>glutathione = L-cysteinylglycine + 5-oxo-L-proline</text>
        <dbReference type="Rhea" id="RHEA:47724"/>
        <dbReference type="ChEBI" id="CHEBI:57925"/>
        <dbReference type="ChEBI" id="CHEBI:58402"/>
        <dbReference type="ChEBI" id="CHEBI:61694"/>
        <dbReference type="EC" id="4.3.2.7"/>
    </reaction>
</comment>
<proteinExistence type="inferred from homology"/>
<dbReference type="AlphaFoldDB" id="A0A8R1Z7D0"/>
<dbReference type="CDD" id="cd06661">
    <property type="entry name" value="GGCT_like"/>
    <property type="match status" value="1"/>
</dbReference>
<dbReference type="Pfam" id="PF04752">
    <property type="entry name" value="ChaC"/>
    <property type="match status" value="1"/>
</dbReference>
<evidence type="ECO:0000313" key="7">
    <source>
        <dbReference type="EnsemblMetazoa" id="PPA46737.1"/>
    </source>
</evidence>
<dbReference type="GO" id="GO:0061928">
    <property type="term" value="F:glutathione specific gamma-glutamylcyclotransferase activity"/>
    <property type="evidence" value="ECO:0000318"/>
    <property type="project" value="GO_Central"/>
</dbReference>
<dbReference type="PANTHER" id="PTHR12192:SF2">
    <property type="entry name" value="GLUTATHIONE-SPECIFIC GAMMA-GLUTAMYLCYCLOTRANSFERASE 2"/>
    <property type="match status" value="1"/>
</dbReference>
<evidence type="ECO:0000256" key="1">
    <source>
        <dbReference type="ARBA" id="ARBA00009662"/>
    </source>
</evidence>
<comment type="similarity">
    <text evidence="1">Belongs to the gamma-glutamylcyclotransferase family. ChaC subfamily.</text>
</comment>
<keyword evidence="3" id="KW-0456">Lyase</keyword>
<protein>
    <recommendedName>
        <fullName evidence="2">glutathione-specific gamma-glutamylcyclotransferase</fullName>
        <ecNumber evidence="2">4.3.2.7</ecNumber>
    </recommendedName>
    <alternativeName>
        <fullName evidence="4">Cation transport regulator-like protein 2</fullName>
    </alternativeName>
</protein>
<dbReference type="OrthoDB" id="1933483at2759"/>
<dbReference type="InterPro" id="IPR036568">
    <property type="entry name" value="GGCT-like_sf"/>
</dbReference>
<dbReference type="FunFam" id="3.10.490.10:FF:000039">
    <property type="entry name" value="Gamma-glutamylcyclotransferase"/>
    <property type="match status" value="1"/>
</dbReference>
<dbReference type="Proteomes" id="UP000005239">
    <property type="component" value="Unassembled WGS sequence"/>
</dbReference>
<organism evidence="7 8">
    <name type="scientific">Pristionchus pacificus</name>
    <name type="common">Parasitic nematode worm</name>
    <dbReference type="NCBI Taxonomy" id="54126"/>
    <lineage>
        <taxon>Eukaryota</taxon>
        <taxon>Metazoa</taxon>
        <taxon>Ecdysozoa</taxon>
        <taxon>Nematoda</taxon>
        <taxon>Chromadorea</taxon>
        <taxon>Rhabditida</taxon>
        <taxon>Rhabditina</taxon>
        <taxon>Diplogasteromorpha</taxon>
        <taxon>Diplogasteroidea</taxon>
        <taxon>Neodiplogasteridae</taxon>
        <taxon>Pristionchus</taxon>
    </lineage>
</organism>